<evidence type="ECO:0000313" key="2">
    <source>
        <dbReference type="EMBL" id="MST48768.1"/>
    </source>
</evidence>
<protein>
    <recommendedName>
        <fullName evidence="4">Transposase</fullName>
    </recommendedName>
</protein>
<dbReference type="AlphaFoldDB" id="A0A7K0K046"/>
<reference evidence="2 3" key="1">
    <citation type="submission" date="2019-08" db="EMBL/GenBank/DDBJ databases">
        <title>In-depth cultivation of the pig gut microbiome towards novel bacterial diversity and tailored functional studies.</title>
        <authorList>
            <person name="Wylensek D."/>
            <person name="Hitch T.C.A."/>
            <person name="Clavel T."/>
        </authorList>
    </citation>
    <scope>NUCLEOTIDE SEQUENCE [LARGE SCALE GENOMIC DNA]</scope>
    <source>
        <strain evidence="2 3">RF-GAM-744-WT-7</strain>
    </source>
</reference>
<proteinExistence type="predicted"/>
<keyword evidence="3" id="KW-1185">Reference proteome</keyword>
<evidence type="ECO:0000256" key="1">
    <source>
        <dbReference type="SAM" id="Coils"/>
    </source>
</evidence>
<evidence type="ECO:0000313" key="3">
    <source>
        <dbReference type="Proteomes" id="UP000442535"/>
    </source>
</evidence>
<comment type="caution">
    <text evidence="2">The sequence shown here is derived from an EMBL/GenBank/DDBJ whole genome shotgun (WGS) entry which is preliminary data.</text>
</comment>
<dbReference type="EMBL" id="VUMY01000001">
    <property type="protein sequence ID" value="MST48768.1"/>
    <property type="molecule type" value="Genomic_DNA"/>
</dbReference>
<dbReference type="RefSeq" id="WP_154542747.1">
    <property type="nucleotide sequence ID" value="NZ_VUMY01000001.1"/>
</dbReference>
<gene>
    <name evidence="2" type="ORF">FYJ63_00580</name>
</gene>
<name>A0A7K0K046_9ACTO</name>
<evidence type="ECO:0008006" key="4">
    <source>
        <dbReference type="Google" id="ProtNLM"/>
    </source>
</evidence>
<dbReference type="Proteomes" id="UP000442535">
    <property type="component" value="Unassembled WGS sequence"/>
</dbReference>
<feature type="coiled-coil region" evidence="1">
    <location>
        <begin position="31"/>
        <end position="61"/>
    </location>
</feature>
<sequence length="63" mass="7232">MRVARLASTEPTYCRWKNHYQGMDLPGVKRMKVLSQENAVLKRLLAEAELEKAALRELAEGNF</sequence>
<keyword evidence="1" id="KW-0175">Coiled coil</keyword>
<organism evidence="2 3">
    <name type="scientific">Mobiluncus porci</name>
    <dbReference type="NCBI Taxonomy" id="2652278"/>
    <lineage>
        <taxon>Bacteria</taxon>
        <taxon>Bacillati</taxon>
        <taxon>Actinomycetota</taxon>
        <taxon>Actinomycetes</taxon>
        <taxon>Actinomycetales</taxon>
        <taxon>Actinomycetaceae</taxon>
        <taxon>Mobiluncus</taxon>
    </lineage>
</organism>
<accession>A0A7K0K046</accession>